<accession>A0A8E2EN45</accession>
<dbReference type="SUPFAM" id="SSF53474">
    <property type="entry name" value="alpha/beta-Hydrolases"/>
    <property type="match status" value="1"/>
</dbReference>
<sequence>LTYGYDTHIRHWLGPSVSRATVCDIAWDFLVALEAAHRPEPLRPILFIVHSLGGIVVKEMLRRSSGCQLGRGHLHSVFESTVGIMFFGTPHGGADPRNFLHRIAEMAIKAAGFKVNEQIINTLLPSSERLRELRDEFIPMVHQSEWIIHSFQEQLGVGLLGGHKVRLVKCYYAH</sequence>
<dbReference type="GO" id="GO:0005739">
    <property type="term" value="C:mitochondrion"/>
    <property type="evidence" value="ECO:0007669"/>
    <property type="project" value="UniProtKB-SubCell"/>
</dbReference>
<evidence type="ECO:0008006" key="9">
    <source>
        <dbReference type="Google" id="ProtNLM"/>
    </source>
</evidence>
<dbReference type="PANTHER" id="PTHR48182">
    <property type="entry name" value="PROTEIN SERAC1"/>
    <property type="match status" value="1"/>
</dbReference>
<dbReference type="EMBL" id="KV751087">
    <property type="protein sequence ID" value="OCL01720.1"/>
    <property type="molecule type" value="Genomic_DNA"/>
</dbReference>
<dbReference type="Proteomes" id="UP000250140">
    <property type="component" value="Unassembled WGS sequence"/>
</dbReference>
<evidence type="ECO:0000256" key="2">
    <source>
        <dbReference type="ARBA" id="ARBA00004240"/>
    </source>
</evidence>
<evidence type="ECO:0000313" key="7">
    <source>
        <dbReference type="EMBL" id="OCL01720.1"/>
    </source>
</evidence>
<dbReference type="GO" id="GO:0016020">
    <property type="term" value="C:membrane"/>
    <property type="evidence" value="ECO:0007669"/>
    <property type="project" value="UniProtKB-SubCell"/>
</dbReference>
<dbReference type="GO" id="GO:0005783">
    <property type="term" value="C:endoplasmic reticulum"/>
    <property type="evidence" value="ECO:0007669"/>
    <property type="project" value="UniProtKB-SubCell"/>
</dbReference>
<keyword evidence="8" id="KW-1185">Reference proteome</keyword>
<evidence type="ECO:0000313" key="8">
    <source>
        <dbReference type="Proteomes" id="UP000250140"/>
    </source>
</evidence>
<dbReference type="PANTHER" id="PTHR48182:SF2">
    <property type="entry name" value="PROTEIN SERAC1"/>
    <property type="match status" value="1"/>
</dbReference>
<comment type="subcellular location">
    <subcellularLocation>
        <location evidence="2">Endoplasmic reticulum</location>
    </subcellularLocation>
    <subcellularLocation>
        <location evidence="3">Membrane</location>
    </subcellularLocation>
    <subcellularLocation>
        <location evidence="1">Mitochondrion</location>
    </subcellularLocation>
</comment>
<name>A0A8E2EN45_9PEZI</name>
<gene>
    <name evidence="7" type="ORF">AOQ84DRAFT_426555</name>
</gene>
<keyword evidence="6" id="KW-0472">Membrane</keyword>
<keyword evidence="4" id="KW-0256">Endoplasmic reticulum</keyword>
<keyword evidence="5" id="KW-0496">Mitochondrion</keyword>
<feature type="non-terminal residue" evidence="7">
    <location>
        <position position="1"/>
    </location>
</feature>
<protein>
    <recommendedName>
        <fullName evidence="9">DUF676 domain-containing protein</fullName>
    </recommendedName>
</protein>
<evidence type="ECO:0000256" key="4">
    <source>
        <dbReference type="ARBA" id="ARBA00022824"/>
    </source>
</evidence>
<dbReference type="InterPro" id="IPR052374">
    <property type="entry name" value="SERAC1"/>
</dbReference>
<proteinExistence type="predicted"/>
<evidence type="ECO:0000256" key="5">
    <source>
        <dbReference type="ARBA" id="ARBA00023128"/>
    </source>
</evidence>
<dbReference type="Gene3D" id="3.40.50.1820">
    <property type="entry name" value="alpha/beta hydrolase"/>
    <property type="match status" value="1"/>
</dbReference>
<reference evidence="7 8" key="1">
    <citation type="journal article" date="2016" name="Nat. Commun.">
        <title>Ectomycorrhizal ecology is imprinted in the genome of the dominant symbiotic fungus Cenococcum geophilum.</title>
        <authorList>
            <consortium name="DOE Joint Genome Institute"/>
            <person name="Peter M."/>
            <person name="Kohler A."/>
            <person name="Ohm R.A."/>
            <person name="Kuo A."/>
            <person name="Krutzmann J."/>
            <person name="Morin E."/>
            <person name="Arend M."/>
            <person name="Barry K.W."/>
            <person name="Binder M."/>
            <person name="Choi C."/>
            <person name="Clum A."/>
            <person name="Copeland A."/>
            <person name="Grisel N."/>
            <person name="Haridas S."/>
            <person name="Kipfer T."/>
            <person name="LaButti K."/>
            <person name="Lindquist E."/>
            <person name="Lipzen A."/>
            <person name="Maire R."/>
            <person name="Meier B."/>
            <person name="Mihaltcheva S."/>
            <person name="Molinier V."/>
            <person name="Murat C."/>
            <person name="Poggeler S."/>
            <person name="Quandt C.A."/>
            <person name="Sperisen C."/>
            <person name="Tritt A."/>
            <person name="Tisserant E."/>
            <person name="Crous P.W."/>
            <person name="Henrissat B."/>
            <person name="Nehls U."/>
            <person name="Egli S."/>
            <person name="Spatafora J.W."/>
            <person name="Grigoriev I.V."/>
            <person name="Martin F.M."/>
        </authorList>
    </citation>
    <scope>NUCLEOTIDE SEQUENCE [LARGE SCALE GENOMIC DNA]</scope>
    <source>
        <strain evidence="7 8">CBS 207.34</strain>
    </source>
</reference>
<dbReference type="AlphaFoldDB" id="A0A8E2EN45"/>
<dbReference type="OrthoDB" id="1658288at2759"/>
<organism evidence="7 8">
    <name type="scientific">Glonium stellatum</name>
    <dbReference type="NCBI Taxonomy" id="574774"/>
    <lineage>
        <taxon>Eukaryota</taxon>
        <taxon>Fungi</taxon>
        <taxon>Dikarya</taxon>
        <taxon>Ascomycota</taxon>
        <taxon>Pezizomycotina</taxon>
        <taxon>Dothideomycetes</taxon>
        <taxon>Pleosporomycetidae</taxon>
        <taxon>Gloniales</taxon>
        <taxon>Gloniaceae</taxon>
        <taxon>Glonium</taxon>
    </lineage>
</organism>
<evidence type="ECO:0000256" key="1">
    <source>
        <dbReference type="ARBA" id="ARBA00004173"/>
    </source>
</evidence>
<dbReference type="InterPro" id="IPR029058">
    <property type="entry name" value="AB_hydrolase_fold"/>
</dbReference>
<evidence type="ECO:0000256" key="6">
    <source>
        <dbReference type="ARBA" id="ARBA00023136"/>
    </source>
</evidence>
<evidence type="ECO:0000256" key="3">
    <source>
        <dbReference type="ARBA" id="ARBA00004370"/>
    </source>
</evidence>